<evidence type="ECO:0000256" key="5">
    <source>
        <dbReference type="ARBA" id="ARBA00023221"/>
    </source>
</evidence>
<dbReference type="GeneID" id="83631145"/>
<keyword evidence="4" id="KW-0443">Lipid metabolism</keyword>
<dbReference type="EMBL" id="BRZI01000033">
    <property type="protein sequence ID" value="GLD31945.1"/>
    <property type="molecule type" value="Genomic_DNA"/>
</dbReference>
<dbReference type="InterPro" id="IPR020904">
    <property type="entry name" value="Sc_DH/Rdtase_CS"/>
</dbReference>
<dbReference type="PANTHER" id="PTHR43180:SF28">
    <property type="entry name" value="NAD(P)-BINDING ROSSMANN-FOLD SUPERFAMILY PROTEIN"/>
    <property type="match status" value="1"/>
</dbReference>
<evidence type="ECO:0000256" key="3">
    <source>
        <dbReference type="ARBA" id="ARBA00023027"/>
    </source>
</evidence>
<reference evidence="8" key="1">
    <citation type="submission" date="2022-08" db="EMBL/GenBank/DDBJ databases">
        <title>Mycobacterium kiyosense sp. nov., scotochromogenic slow-glowing species isolated from respiratory specimens.</title>
        <authorList>
            <person name="Fukano H."/>
            <person name="Kazumi Y."/>
            <person name="Sakagami N."/>
            <person name="Ato M."/>
            <person name="Mitarai S."/>
            <person name="Hoshino Y."/>
        </authorList>
    </citation>
    <scope>NUCLEOTIDE SEQUENCE</scope>
    <source>
        <strain evidence="8">1413</strain>
        <strain evidence="7">SRL2020-028</strain>
    </source>
</reference>
<dbReference type="PRINTS" id="PR00080">
    <property type="entry name" value="SDRFAMILY"/>
</dbReference>
<evidence type="ECO:0000313" key="7">
    <source>
        <dbReference type="EMBL" id="GLB83400.1"/>
    </source>
</evidence>
<keyword evidence="3" id="KW-0520">NAD</keyword>
<dbReference type="CDD" id="cd05233">
    <property type="entry name" value="SDR_c"/>
    <property type="match status" value="1"/>
</dbReference>
<evidence type="ECO:0000313" key="9">
    <source>
        <dbReference type="Proteomes" id="UP001064782"/>
    </source>
</evidence>
<keyword evidence="2" id="KW-0560">Oxidoreductase</keyword>
<dbReference type="SUPFAM" id="SSF51735">
    <property type="entry name" value="NAD(P)-binding Rossmann-fold domains"/>
    <property type="match status" value="1"/>
</dbReference>
<gene>
    <name evidence="8" type="ORF">Mkiyose1413_38280</name>
    <name evidence="7" type="ORF">SRL2020028_26560</name>
</gene>
<evidence type="ECO:0000313" key="8">
    <source>
        <dbReference type="EMBL" id="GLD31945.1"/>
    </source>
</evidence>
<dbReference type="PRINTS" id="PR00081">
    <property type="entry name" value="GDHRDH"/>
</dbReference>
<keyword evidence="5" id="KW-0753">Steroid metabolism</keyword>
<dbReference type="Proteomes" id="UP001064782">
    <property type="component" value="Unassembled WGS sequence"/>
</dbReference>
<dbReference type="Gene3D" id="3.40.50.720">
    <property type="entry name" value="NAD(P)-binding Rossmann-like Domain"/>
    <property type="match status" value="1"/>
</dbReference>
<evidence type="ECO:0000259" key="6">
    <source>
        <dbReference type="SMART" id="SM00822"/>
    </source>
</evidence>
<comment type="caution">
    <text evidence="8">The sequence shown here is derived from an EMBL/GenBank/DDBJ whole genome shotgun (WGS) entry which is preliminary data.</text>
</comment>
<dbReference type="InterPro" id="IPR057326">
    <property type="entry name" value="KR_dom"/>
</dbReference>
<sequence>MSTAVDGKVALVTGGASGIGRATVLRLLEAGAKVLIADIDLPAAQSLAETTCAATALHCDVSEPADVQAAVEATVEAFGGLDVLINNAGVSSAGGLIVDASAEDLQRTLAVNIAGPYYGIKYAAPRIAERGGGAILITASTAGLRGMPAMAGYAASKAALINLTQSAALELRPLGIRVNCVLPGIIETPMLDGIKAIYESVAPMPIADVVAAKQGRVGVPDDIARALVYLASGEAEFVSGVALPVDNAMSVSLF</sequence>
<dbReference type="Pfam" id="PF13561">
    <property type="entry name" value="adh_short_C2"/>
    <property type="match status" value="1"/>
</dbReference>
<name>A0A9P3Q9U6_9MYCO</name>
<evidence type="ECO:0000256" key="4">
    <source>
        <dbReference type="ARBA" id="ARBA00023098"/>
    </source>
</evidence>
<dbReference type="FunFam" id="3.40.50.720:FF:000084">
    <property type="entry name" value="Short-chain dehydrogenase reductase"/>
    <property type="match status" value="1"/>
</dbReference>
<feature type="domain" description="Ketoreductase" evidence="6">
    <location>
        <begin position="8"/>
        <end position="188"/>
    </location>
</feature>
<dbReference type="InterPro" id="IPR036291">
    <property type="entry name" value="NAD(P)-bd_dom_sf"/>
</dbReference>
<dbReference type="PANTHER" id="PTHR43180">
    <property type="entry name" value="3-OXOACYL-(ACYL-CARRIER-PROTEIN) REDUCTASE (AFU_ORTHOLOGUE AFUA_6G11210)"/>
    <property type="match status" value="1"/>
</dbReference>
<evidence type="ECO:0000256" key="1">
    <source>
        <dbReference type="ARBA" id="ARBA00006484"/>
    </source>
</evidence>
<accession>A0A9P3Q9U6</accession>
<dbReference type="SMART" id="SM00822">
    <property type="entry name" value="PKS_KR"/>
    <property type="match status" value="1"/>
</dbReference>
<dbReference type="EMBL" id="BRXE01000025">
    <property type="protein sequence ID" value="GLB83400.1"/>
    <property type="molecule type" value="Genomic_DNA"/>
</dbReference>
<dbReference type="PROSITE" id="PS00061">
    <property type="entry name" value="ADH_SHORT"/>
    <property type="match status" value="1"/>
</dbReference>
<dbReference type="Proteomes" id="UP001165663">
    <property type="component" value="Unassembled WGS sequence"/>
</dbReference>
<comment type="similarity">
    <text evidence="1">Belongs to the short-chain dehydrogenases/reductases (SDR) family.</text>
</comment>
<dbReference type="GO" id="GO:0016491">
    <property type="term" value="F:oxidoreductase activity"/>
    <property type="evidence" value="ECO:0007669"/>
    <property type="project" value="UniProtKB-KW"/>
</dbReference>
<evidence type="ECO:0000256" key="2">
    <source>
        <dbReference type="ARBA" id="ARBA00023002"/>
    </source>
</evidence>
<dbReference type="GO" id="GO:0008202">
    <property type="term" value="P:steroid metabolic process"/>
    <property type="evidence" value="ECO:0007669"/>
    <property type="project" value="UniProtKB-KW"/>
</dbReference>
<dbReference type="NCBIfam" id="NF005559">
    <property type="entry name" value="PRK07231.1"/>
    <property type="match status" value="1"/>
</dbReference>
<keyword evidence="9" id="KW-1185">Reference proteome</keyword>
<organism evidence="8 9">
    <name type="scientific">Mycobacterium kiyosense</name>
    <dbReference type="NCBI Taxonomy" id="2871094"/>
    <lineage>
        <taxon>Bacteria</taxon>
        <taxon>Bacillati</taxon>
        <taxon>Actinomycetota</taxon>
        <taxon>Actinomycetes</taxon>
        <taxon>Mycobacteriales</taxon>
        <taxon>Mycobacteriaceae</taxon>
        <taxon>Mycobacterium</taxon>
    </lineage>
</organism>
<dbReference type="InterPro" id="IPR002347">
    <property type="entry name" value="SDR_fam"/>
</dbReference>
<dbReference type="AlphaFoldDB" id="A0A9P3Q9U6"/>
<dbReference type="RefSeq" id="WP_236976152.1">
    <property type="nucleotide sequence ID" value="NZ_BRXE01000025.1"/>
</dbReference>
<protein>
    <submittedName>
        <fullName evidence="8">Short-chain dehydrogenase</fullName>
    </submittedName>
</protein>
<proteinExistence type="inferred from homology"/>